<dbReference type="EMBL" id="BART01023661">
    <property type="protein sequence ID" value="GAG95239.1"/>
    <property type="molecule type" value="Genomic_DNA"/>
</dbReference>
<reference evidence="1" key="1">
    <citation type="journal article" date="2014" name="Front. Microbiol.">
        <title>High frequency of phylogenetically diverse reductive dehalogenase-homologous genes in deep subseafloor sedimentary metagenomes.</title>
        <authorList>
            <person name="Kawai M."/>
            <person name="Futagami T."/>
            <person name="Toyoda A."/>
            <person name="Takaki Y."/>
            <person name="Nishi S."/>
            <person name="Hori S."/>
            <person name="Arai W."/>
            <person name="Tsubouchi T."/>
            <person name="Morono Y."/>
            <person name="Uchiyama I."/>
            <person name="Ito T."/>
            <person name="Fujiyama A."/>
            <person name="Inagaki F."/>
            <person name="Takami H."/>
        </authorList>
    </citation>
    <scope>NUCLEOTIDE SEQUENCE</scope>
    <source>
        <strain evidence="1">Expedition CK06-06</strain>
    </source>
</reference>
<protein>
    <recommendedName>
        <fullName evidence="2">Phage tail tape measure protein domain-containing protein</fullName>
    </recommendedName>
</protein>
<evidence type="ECO:0008006" key="2">
    <source>
        <dbReference type="Google" id="ProtNLM"/>
    </source>
</evidence>
<evidence type="ECO:0000313" key="1">
    <source>
        <dbReference type="EMBL" id="GAG95239.1"/>
    </source>
</evidence>
<dbReference type="AlphaFoldDB" id="X1BH34"/>
<organism evidence="1">
    <name type="scientific">marine sediment metagenome</name>
    <dbReference type="NCBI Taxonomy" id="412755"/>
    <lineage>
        <taxon>unclassified sequences</taxon>
        <taxon>metagenomes</taxon>
        <taxon>ecological metagenomes</taxon>
    </lineage>
</organism>
<sequence>MAAKGKRGTRGPTGNSIGFMLSLKDETKKFFTKWQKNWKVASGHVKATKKASDGFFQRFIKDLGKAARKQKELNSGMDEEETALQRIAKATEETRLLSALQAVNAGQEIDGLGESLTSLFATTLKLQKTLGMTNAEMTDLRSTIRGMGNDTAFGLLTQKELAESMEAVVAAGIRGKDRIAEYTEQVAILEKATGAGPEKLASAMFEVSEKLKLGNKG</sequence>
<comment type="caution">
    <text evidence="1">The sequence shown here is derived from an EMBL/GenBank/DDBJ whole genome shotgun (WGS) entry which is preliminary data.</text>
</comment>
<proteinExistence type="predicted"/>
<feature type="non-terminal residue" evidence="1">
    <location>
        <position position="217"/>
    </location>
</feature>
<name>X1BH34_9ZZZZ</name>
<accession>X1BH34</accession>
<gene>
    <name evidence="1" type="ORF">S01H4_42982</name>
</gene>